<dbReference type="Proteomes" id="UP000256645">
    <property type="component" value="Unassembled WGS sequence"/>
</dbReference>
<feature type="compositionally biased region" description="Basic residues" evidence="1">
    <location>
        <begin position="118"/>
        <end position="137"/>
    </location>
</feature>
<organism evidence="4 5">
    <name type="scientific">Coleophoma cylindrospora</name>
    <dbReference type="NCBI Taxonomy" id="1849047"/>
    <lineage>
        <taxon>Eukaryota</taxon>
        <taxon>Fungi</taxon>
        <taxon>Dikarya</taxon>
        <taxon>Ascomycota</taxon>
        <taxon>Pezizomycotina</taxon>
        <taxon>Leotiomycetes</taxon>
        <taxon>Helotiales</taxon>
        <taxon>Dermateaceae</taxon>
        <taxon>Coleophoma</taxon>
    </lineage>
</organism>
<accession>A0A3D8S224</accession>
<feature type="region of interest" description="Disordered" evidence="1">
    <location>
        <begin position="110"/>
        <end position="139"/>
    </location>
</feature>
<proteinExistence type="predicted"/>
<dbReference type="Gene3D" id="2.30.180.10">
    <property type="entry name" value="FAS1 domain"/>
    <property type="match status" value="2"/>
</dbReference>
<feature type="signal peptide" evidence="2">
    <location>
        <begin position="1"/>
        <end position="19"/>
    </location>
</feature>
<dbReference type="OrthoDB" id="7700931at2759"/>
<name>A0A3D8S224_9HELO</name>
<dbReference type="SMART" id="SM00554">
    <property type="entry name" value="FAS1"/>
    <property type="match status" value="2"/>
</dbReference>
<evidence type="ECO:0000259" key="3">
    <source>
        <dbReference type="PROSITE" id="PS50213"/>
    </source>
</evidence>
<dbReference type="PANTHER" id="PTHR10900">
    <property type="entry name" value="PERIOSTIN-RELATED"/>
    <property type="match status" value="1"/>
</dbReference>
<reference evidence="4 5" key="1">
    <citation type="journal article" date="2018" name="IMA Fungus">
        <title>IMA Genome-F 9: Draft genome sequence of Annulohypoxylon stygium, Aspergillus mulundensis, Berkeleyomyces basicola (syn. Thielaviopsis basicola), Ceratocystis smalleyi, two Cercospora beticola strains, Coleophoma cylindrospora, Fusarium fracticaudum, Phialophora cf. hyalina, and Morchella septimelata.</title>
        <authorList>
            <person name="Wingfield B.D."/>
            <person name="Bills G.F."/>
            <person name="Dong Y."/>
            <person name="Huang W."/>
            <person name="Nel W.J."/>
            <person name="Swalarsk-Parry B.S."/>
            <person name="Vaghefi N."/>
            <person name="Wilken P.M."/>
            <person name="An Z."/>
            <person name="de Beer Z.W."/>
            <person name="De Vos L."/>
            <person name="Chen L."/>
            <person name="Duong T.A."/>
            <person name="Gao Y."/>
            <person name="Hammerbacher A."/>
            <person name="Kikkert J.R."/>
            <person name="Li Y."/>
            <person name="Li H."/>
            <person name="Li K."/>
            <person name="Li Q."/>
            <person name="Liu X."/>
            <person name="Ma X."/>
            <person name="Naidoo K."/>
            <person name="Pethybridge S.J."/>
            <person name="Sun J."/>
            <person name="Steenkamp E.T."/>
            <person name="van der Nest M.A."/>
            <person name="van Wyk S."/>
            <person name="Wingfield M.J."/>
            <person name="Xiong C."/>
            <person name="Yue Q."/>
            <person name="Zhang X."/>
        </authorList>
    </citation>
    <scope>NUCLEOTIDE SEQUENCE [LARGE SCALE GENOMIC DNA]</scope>
    <source>
        <strain evidence="4 5">BP6252</strain>
    </source>
</reference>
<dbReference type="InterPro" id="IPR050904">
    <property type="entry name" value="Adhesion/Biosynth-related"/>
</dbReference>
<dbReference type="Pfam" id="PF02469">
    <property type="entry name" value="Fasciclin"/>
    <property type="match status" value="2"/>
</dbReference>
<keyword evidence="5" id="KW-1185">Reference proteome</keyword>
<dbReference type="STRING" id="1849047.A0A3D8S224"/>
<dbReference type="PANTHER" id="PTHR10900:SF125">
    <property type="entry name" value="FAS1 DOMAIN-CONTAINING PROTEIN YLR001C"/>
    <property type="match status" value="1"/>
</dbReference>
<sequence length="479" mass="52566">MKLIHVLPLAALTSAFVLPDEQMTSQMIIKPKGAASKSIFDKLPTLSGIKDSVKEIVEVSGNALDNAFHAASHHHRKSKSSFSCFHSMTAFDVKGWLESGEYITDDLIYHEDEDHPHPPHHKPDHPPHHKEPHHGHGKPNLTVYELIAKSKYTTKLAKLINEYPDLVETLNGTAANYTVFAPTDKAFAKIPKDHKPSKEVIKKILAYHVSPDFYPAGRVLATHTIPTALGEDTLGGEPQRLRVSLGLRGLTVNFYSRIIAANIFGTNGVIHGVDSILLPPPPALKILSLLPGEFSTLSLGLEKTGLFAAIKEAPHEGGTFFAPNNWAFKKLGPKANAFLFSSYGEKYLKALLKYHVVANQTLYSDAFYKAKDAPASSGLDFAAIPKGRFHIDLPTLLDDKSLAIDVVRFGGIIQIRINGFNHIAVQDGIARDGVVHILSTVLIPPKTPGGAHYMGEEVEVEDLKERLDNHFGKDIIEEL</sequence>
<dbReference type="PROSITE" id="PS50213">
    <property type="entry name" value="FAS1"/>
    <property type="match status" value="2"/>
</dbReference>
<evidence type="ECO:0000256" key="2">
    <source>
        <dbReference type="SAM" id="SignalP"/>
    </source>
</evidence>
<evidence type="ECO:0000313" key="5">
    <source>
        <dbReference type="Proteomes" id="UP000256645"/>
    </source>
</evidence>
<gene>
    <name evidence="4" type="ORF">BP6252_04789</name>
</gene>
<dbReference type="InterPro" id="IPR000782">
    <property type="entry name" value="FAS1_domain"/>
</dbReference>
<feature type="domain" description="FAS1" evidence="3">
    <location>
        <begin position="281"/>
        <end position="442"/>
    </location>
</feature>
<feature type="domain" description="FAS1" evidence="3">
    <location>
        <begin position="140"/>
        <end position="277"/>
    </location>
</feature>
<feature type="chain" id="PRO_5017661814" evidence="2">
    <location>
        <begin position="20"/>
        <end position="479"/>
    </location>
</feature>
<dbReference type="EMBL" id="PDLM01000004">
    <property type="protein sequence ID" value="RDW80151.1"/>
    <property type="molecule type" value="Genomic_DNA"/>
</dbReference>
<dbReference type="InterPro" id="IPR036378">
    <property type="entry name" value="FAS1_dom_sf"/>
</dbReference>
<evidence type="ECO:0000256" key="1">
    <source>
        <dbReference type="SAM" id="MobiDB-lite"/>
    </source>
</evidence>
<evidence type="ECO:0000313" key="4">
    <source>
        <dbReference type="EMBL" id="RDW80151.1"/>
    </source>
</evidence>
<protein>
    <submittedName>
        <fullName evidence="4">FAS1-containing protein</fullName>
    </submittedName>
</protein>
<comment type="caution">
    <text evidence="4">The sequence shown here is derived from an EMBL/GenBank/DDBJ whole genome shotgun (WGS) entry which is preliminary data.</text>
</comment>
<dbReference type="SUPFAM" id="SSF82153">
    <property type="entry name" value="FAS1 domain"/>
    <property type="match status" value="2"/>
</dbReference>
<dbReference type="AlphaFoldDB" id="A0A3D8S224"/>
<keyword evidence="2" id="KW-0732">Signal</keyword>